<reference evidence="2" key="1">
    <citation type="journal article" date="2017" name="Nat. Commun.">
        <title>The asparagus genome sheds light on the origin and evolution of a young Y chromosome.</title>
        <authorList>
            <person name="Harkess A."/>
            <person name="Zhou J."/>
            <person name="Xu C."/>
            <person name="Bowers J.E."/>
            <person name="Van der Hulst R."/>
            <person name="Ayyampalayam S."/>
            <person name="Mercati F."/>
            <person name="Riccardi P."/>
            <person name="McKain M.R."/>
            <person name="Kakrana A."/>
            <person name="Tang H."/>
            <person name="Ray J."/>
            <person name="Groenendijk J."/>
            <person name="Arikit S."/>
            <person name="Mathioni S.M."/>
            <person name="Nakano M."/>
            <person name="Shan H."/>
            <person name="Telgmann-Rauber A."/>
            <person name="Kanno A."/>
            <person name="Yue Z."/>
            <person name="Chen H."/>
            <person name="Li W."/>
            <person name="Chen Y."/>
            <person name="Xu X."/>
            <person name="Zhang Y."/>
            <person name="Luo S."/>
            <person name="Chen H."/>
            <person name="Gao J."/>
            <person name="Mao Z."/>
            <person name="Pires J.C."/>
            <person name="Luo M."/>
            <person name="Kudrna D."/>
            <person name="Wing R.A."/>
            <person name="Meyers B.C."/>
            <person name="Yi K."/>
            <person name="Kong H."/>
            <person name="Lavrijsen P."/>
            <person name="Sunseri F."/>
            <person name="Falavigna A."/>
            <person name="Ye Y."/>
            <person name="Leebens-Mack J.H."/>
            <person name="Chen G."/>
        </authorList>
    </citation>
    <scope>NUCLEOTIDE SEQUENCE [LARGE SCALE GENOMIC DNA]</scope>
    <source>
        <strain evidence="2">cv. DH0086</strain>
    </source>
</reference>
<dbReference type="EMBL" id="CM007384">
    <property type="protein sequence ID" value="ONK71457.1"/>
    <property type="molecule type" value="Genomic_DNA"/>
</dbReference>
<sequence length="159" mass="18244">MNLFVHGFRFVEFCNPNSSKIKCVGENNSCEFINGITGEKILNEPIGRFLNPSIHLHFHLRSSTVDEPKNERNWLRVSASDPTATRLGVTRIESGERTKLEPLVTTWRLRENPYHICNSCLVSRLIHRFAPIRLSLNIDRSKWIVHAAHFGPPSETEIL</sequence>
<accession>A0A5P1F223</accession>
<evidence type="ECO:0000313" key="2">
    <source>
        <dbReference type="Proteomes" id="UP000243459"/>
    </source>
</evidence>
<gene>
    <name evidence="1" type="ORF">A4U43_C04F8860</name>
</gene>
<keyword evidence="2" id="KW-1185">Reference proteome</keyword>
<dbReference type="Gramene" id="ONK71457">
    <property type="protein sequence ID" value="ONK71457"/>
    <property type="gene ID" value="A4U43_C04F8860"/>
</dbReference>
<name>A0A5P1F223_ASPOF</name>
<proteinExistence type="predicted"/>
<evidence type="ECO:0000313" key="1">
    <source>
        <dbReference type="EMBL" id="ONK71457.1"/>
    </source>
</evidence>
<dbReference type="Proteomes" id="UP000243459">
    <property type="component" value="Chromosome 4"/>
</dbReference>
<organism evidence="1 2">
    <name type="scientific">Asparagus officinalis</name>
    <name type="common">Garden asparagus</name>
    <dbReference type="NCBI Taxonomy" id="4686"/>
    <lineage>
        <taxon>Eukaryota</taxon>
        <taxon>Viridiplantae</taxon>
        <taxon>Streptophyta</taxon>
        <taxon>Embryophyta</taxon>
        <taxon>Tracheophyta</taxon>
        <taxon>Spermatophyta</taxon>
        <taxon>Magnoliopsida</taxon>
        <taxon>Liliopsida</taxon>
        <taxon>Asparagales</taxon>
        <taxon>Asparagaceae</taxon>
        <taxon>Asparagoideae</taxon>
        <taxon>Asparagus</taxon>
    </lineage>
</organism>
<dbReference type="AlphaFoldDB" id="A0A5P1F223"/>
<protein>
    <submittedName>
        <fullName evidence="1">Uncharacterized protein</fullName>
    </submittedName>
</protein>